<proteinExistence type="predicted"/>
<gene>
    <name evidence="1" type="ORF">TIFTF001_019758</name>
</gene>
<dbReference type="Proteomes" id="UP001187192">
    <property type="component" value="Unassembled WGS sequence"/>
</dbReference>
<organism evidence="1 2">
    <name type="scientific">Ficus carica</name>
    <name type="common">Common fig</name>
    <dbReference type="NCBI Taxonomy" id="3494"/>
    <lineage>
        <taxon>Eukaryota</taxon>
        <taxon>Viridiplantae</taxon>
        <taxon>Streptophyta</taxon>
        <taxon>Embryophyta</taxon>
        <taxon>Tracheophyta</taxon>
        <taxon>Spermatophyta</taxon>
        <taxon>Magnoliopsida</taxon>
        <taxon>eudicotyledons</taxon>
        <taxon>Gunneridae</taxon>
        <taxon>Pentapetalae</taxon>
        <taxon>rosids</taxon>
        <taxon>fabids</taxon>
        <taxon>Rosales</taxon>
        <taxon>Moraceae</taxon>
        <taxon>Ficeae</taxon>
        <taxon>Ficus</taxon>
    </lineage>
</organism>
<evidence type="ECO:0000313" key="1">
    <source>
        <dbReference type="EMBL" id="GMN50596.1"/>
    </source>
</evidence>
<keyword evidence="2" id="KW-1185">Reference proteome</keyword>
<accession>A0AA88AT98</accession>
<sequence length="66" mass="7220">MIPQATRHSDLGLGLGFWAPPIASVMNDGDGDGDDDDDDRFLSTPWISSKILRARDTWRVGNSVFG</sequence>
<protein>
    <submittedName>
        <fullName evidence="1">Uncharacterized protein</fullName>
    </submittedName>
</protein>
<reference evidence="1" key="1">
    <citation type="submission" date="2023-07" db="EMBL/GenBank/DDBJ databases">
        <title>draft genome sequence of fig (Ficus carica).</title>
        <authorList>
            <person name="Takahashi T."/>
            <person name="Nishimura K."/>
        </authorList>
    </citation>
    <scope>NUCLEOTIDE SEQUENCE</scope>
</reference>
<evidence type="ECO:0000313" key="2">
    <source>
        <dbReference type="Proteomes" id="UP001187192"/>
    </source>
</evidence>
<dbReference type="AlphaFoldDB" id="A0AA88AT98"/>
<name>A0AA88AT98_FICCA</name>
<dbReference type="EMBL" id="BTGU01000034">
    <property type="protein sequence ID" value="GMN50596.1"/>
    <property type="molecule type" value="Genomic_DNA"/>
</dbReference>
<comment type="caution">
    <text evidence="1">The sequence shown here is derived from an EMBL/GenBank/DDBJ whole genome shotgun (WGS) entry which is preliminary data.</text>
</comment>